<protein>
    <submittedName>
        <fullName evidence="5">4'-phosphopantetheinyl transferase superfamily protein</fullName>
    </submittedName>
</protein>
<dbReference type="GO" id="GO:0000287">
    <property type="term" value="F:magnesium ion binding"/>
    <property type="evidence" value="ECO:0007669"/>
    <property type="project" value="InterPro"/>
</dbReference>
<accession>A0AAN5XMG3</accession>
<dbReference type="PANTHER" id="PTHR12215:SF10">
    <property type="entry name" value="L-AMINOADIPATE-SEMIALDEHYDE DEHYDROGENASE-PHOSPHOPANTETHEINYL TRANSFERASE"/>
    <property type="match status" value="1"/>
</dbReference>
<dbReference type="PANTHER" id="PTHR12215">
    <property type="entry name" value="PHOSPHOPANTETHEINE TRANSFERASE"/>
    <property type="match status" value="1"/>
</dbReference>
<keyword evidence="2 5" id="KW-0808">Transferase</keyword>
<proteinExistence type="inferred from homology"/>
<name>A0AAN5XMG3_BACCE</name>
<dbReference type="InterPro" id="IPR055066">
    <property type="entry name" value="AASDHPPT_N"/>
</dbReference>
<reference evidence="5 6" key="1">
    <citation type="submission" date="2019-10" db="EMBL/GenBank/DDBJ databases">
        <title>Bacillus from the desert of Cuatro Cinegas, Coahuila.</title>
        <authorList>
            <person name="Olmedo-Alvarez G."/>
            <person name="Saldana S."/>
            <person name="Barcelo D."/>
        </authorList>
    </citation>
    <scope>NUCLEOTIDE SEQUENCE [LARGE SCALE GENOMIC DNA]</scope>
    <source>
        <strain evidence="5 6">CH316_11T</strain>
    </source>
</reference>
<evidence type="ECO:0000256" key="1">
    <source>
        <dbReference type="ARBA" id="ARBA00010990"/>
    </source>
</evidence>
<sequence length="234" mass="27276">MKIYAVKITDIDEEKIERLSLLVTSDKRNKIKNFVNKKDKIRSLIGELLVIFAIGEELNIERKNITFEKNKYGKPYIKEYSNFNFNISHSGDFIVCATDDASIGIDIEEIKHIEYVDIARNFFTTIEWDYIAKEDSYDPLSRFYQVWVLKESYIKCCGMGLSIPLKSFSICINKLLNIAPILNNENNNDFKFKVFDIDPSYKMAVCSLRNEISNEIIRMEPNELINRVLLKAIN</sequence>
<dbReference type="InterPro" id="IPR050559">
    <property type="entry name" value="P-Pant_transferase_sf"/>
</dbReference>
<dbReference type="GO" id="GO:0008897">
    <property type="term" value="F:holo-[acyl-carrier-protein] synthase activity"/>
    <property type="evidence" value="ECO:0007669"/>
    <property type="project" value="InterPro"/>
</dbReference>
<gene>
    <name evidence="5" type="ORF">F8165_20530</name>
</gene>
<dbReference type="GO" id="GO:0019878">
    <property type="term" value="P:lysine biosynthetic process via aminoadipic acid"/>
    <property type="evidence" value="ECO:0007669"/>
    <property type="project" value="TreeGrafter"/>
</dbReference>
<dbReference type="Gene3D" id="3.90.470.20">
    <property type="entry name" value="4'-phosphopantetheinyl transferase domain"/>
    <property type="match status" value="2"/>
</dbReference>
<organism evidence="5 6">
    <name type="scientific">Bacillus cereus</name>
    <dbReference type="NCBI Taxonomy" id="1396"/>
    <lineage>
        <taxon>Bacteria</taxon>
        <taxon>Bacillati</taxon>
        <taxon>Bacillota</taxon>
        <taxon>Bacilli</taxon>
        <taxon>Bacillales</taxon>
        <taxon>Bacillaceae</taxon>
        <taxon>Bacillus</taxon>
        <taxon>Bacillus cereus group</taxon>
    </lineage>
</organism>
<dbReference type="SUPFAM" id="SSF56214">
    <property type="entry name" value="4'-phosphopantetheinyl transferase"/>
    <property type="match status" value="2"/>
</dbReference>
<dbReference type="InterPro" id="IPR008278">
    <property type="entry name" value="4-PPantetheinyl_Trfase_dom"/>
</dbReference>
<feature type="domain" description="4'-phosphopantetheinyl transferase" evidence="3">
    <location>
        <begin position="102"/>
        <end position="206"/>
    </location>
</feature>
<dbReference type="InterPro" id="IPR037143">
    <property type="entry name" value="4-PPantetheinyl_Trfase_dom_sf"/>
</dbReference>
<dbReference type="Pfam" id="PF22624">
    <property type="entry name" value="AASDHPPT_N"/>
    <property type="match status" value="1"/>
</dbReference>
<dbReference type="RefSeq" id="WP_099004949.1">
    <property type="nucleotide sequence ID" value="NZ_WBPA01000021.1"/>
</dbReference>
<evidence type="ECO:0000259" key="3">
    <source>
        <dbReference type="Pfam" id="PF01648"/>
    </source>
</evidence>
<dbReference type="Proteomes" id="UP000461739">
    <property type="component" value="Unassembled WGS sequence"/>
</dbReference>
<dbReference type="AlphaFoldDB" id="A0AAN5XMG3"/>
<evidence type="ECO:0000313" key="6">
    <source>
        <dbReference type="Proteomes" id="UP000461739"/>
    </source>
</evidence>
<evidence type="ECO:0000259" key="4">
    <source>
        <dbReference type="Pfam" id="PF22624"/>
    </source>
</evidence>
<evidence type="ECO:0000256" key="2">
    <source>
        <dbReference type="ARBA" id="ARBA00022679"/>
    </source>
</evidence>
<feature type="domain" description="4'-phosphopantetheinyl transferase N-terminal" evidence="4">
    <location>
        <begin position="18"/>
        <end position="99"/>
    </location>
</feature>
<evidence type="ECO:0000313" key="5">
    <source>
        <dbReference type="EMBL" id="KAB2447917.1"/>
    </source>
</evidence>
<dbReference type="GO" id="GO:0005829">
    <property type="term" value="C:cytosol"/>
    <property type="evidence" value="ECO:0007669"/>
    <property type="project" value="TreeGrafter"/>
</dbReference>
<dbReference type="EMBL" id="WBPI01000021">
    <property type="protein sequence ID" value="KAB2447917.1"/>
    <property type="molecule type" value="Genomic_DNA"/>
</dbReference>
<dbReference type="Pfam" id="PF01648">
    <property type="entry name" value="ACPS"/>
    <property type="match status" value="1"/>
</dbReference>
<comment type="caution">
    <text evidence="5">The sequence shown here is derived from an EMBL/GenBank/DDBJ whole genome shotgun (WGS) entry which is preliminary data.</text>
</comment>
<comment type="similarity">
    <text evidence="1">Belongs to the P-Pant transferase superfamily. Gsp/Sfp/HetI/AcpT family.</text>
</comment>